<keyword evidence="2" id="KW-1185">Reference proteome</keyword>
<evidence type="ECO:0000313" key="2">
    <source>
        <dbReference type="Proteomes" id="UP001206350"/>
    </source>
</evidence>
<protein>
    <submittedName>
        <fullName evidence="1">Uncharacterized protein</fullName>
    </submittedName>
</protein>
<accession>A0AAW5LAH1</accession>
<dbReference type="AlphaFoldDB" id="A0AAW5LAH1"/>
<dbReference type="RefSeq" id="WP_077664225.1">
    <property type="nucleotide sequence ID" value="NZ_JALJCU010000008.1"/>
</dbReference>
<reference evidence="1 2" key="1">
    <citation type="journal article" date="2022" name="Microbiol. Spectr.">
        <title>Microbiota of the Pregnant Mouse: Characterization of the Bacterial Communities in the Oral Cavity, Lung, Intestine, and Vagina through Culture and DNA Sequencing.</title>
        <authorList>
            <person name="Greenberg J.M."/>
            <person name="Romero R."/>
            <person name="Winters A.D."/>
            <person name="Galaz J."/>
            <person name="Garcia-Flores V."/>
            <person name="Arenas-Hernandez M."/>
            <person name="Panzer J."/>
            <person name="Shaffer Z."/>
            <person name="Kracht D.J."/>
            <person name="Gomez-Lopez N."/>
            <person name="Theis K.R."/>
        </authorList>
    </citation>
    <scope>NUCLEOTIDE SEQUENCE [LARGE SCALE GENOMIC DNA]</scope>
    <source>
        <strain evidence="1 2">MAC-C1-H1</strain>
    </source>
</reference>
<sequence>MVSFDEVKNFISKKPLIICEITRYENYLSEDNFSFPISNDGRKIFRGNNIIIVKSDPDFYLAIGNSKCGDNYETVTIKYSYPLNVAGLDDELKDLENRNLKNLKKGLEENKLFKTTKSSSLKILEKLWGSNNELFQKIFKKIAKRPSIQRILENDAVKFLLGVADITSNFTLKNLSYKTEHEPIKNTLDNMYLLEDKIVEFDVYDIREGIELNSKVAGKATFENEHEKFTIYSANKTDIETELGVDIIYINEISSNIVMVQYKMIEKLDQDEKWEYKCDTQFEKQIIDMANIFRMLTKDNDKEFRLNYNPFYFRFIKRNLSLDEGKINSYVLPLEHCLKILKNNEYNKFIFDRNSHSYLGKSELENLMRAGYIGSYSSDTQTLQKIIDIINNNEKSHPLFIAFKENLEKI</sequence>
<organism evidence="1 2">
    <name type="scientific">Rodentibacter pneumotropicus</name>
    <dbReference type="NCBI Taxonomy" id="758"/>
    <lineage>
        <taxon>Bacteria</taxon>
        <taxon>Pseudomonadati</taxon>
        <taxon>Pseudomonadota</taxon>
        <taxon>Gammaproteobacteria</taxon>
        <taxon>Pasteurellales</taxon>
        <taxon>Pasteurellaceae</taxon>
        <taxon>Rodentibacter</taxon>
    </lineage>
</organism>
<dbReference type="Proteomes" id="UP001206350">
    <property type="component" value="Unassembled WGS sequence"/>
</dbReference>
<proteinExistence type="predicted"/>
<comment type="caution">
    <text evidence="1">The sequence shown here is derived from an EMBL/GenBank/DDBJ whole genome shotgun (WGS) entry which is preliminary data.</text>
</comment>
<name>A0AAW5LAH1_9PAST</name>
<evidence type="ECO:0000313" key="1">
    <source>
        <dbReference type="EMBL" id="MCQ9120704.1"/>
    </source>
</evidence>
<gene>
    <name evidence="1" type="ORF">MUU45_000515</name>
</gene>
<dbReference type="EMBL" id="JALJCU010000008">
    <property type="protein sequence ID" value="MCQ9120704.1"/>
    <property type="molecule type" value="Genomic_DNA"/>
</dbReference>